<dbReference type="Gene3D" id="1.25.40.20">
    <property type="entry name" value="Ankyrin repeat-containing domain"/>
    <property type="match status" value="1"/>
</dbReference>
<keyword evidence="5" id="KW-1185">Reference proteome</keyword>
<sequence>MSKKVPTRHVLFTALSLAFAILFQLYLAEPLAYWLRPTKHLFNEAGWKSFSEDRTEKVAFLLRHGADPNEIVLRDHAAIHAAAHWGSVTAMEQLISAGADVNLPTTSEVNPETPLDLACRFGPETVDLLVRHGATRLGSYKHTYEGAQAHPACSDDESVDTDL</sequence>
<feature type="repeat" description="ANK" evidence="3">
    <location>
        <begin position="74"/>
        <end position="106"/>
    </location>
</feature>
<proteinExistence type="predicted"/>
<dbReference type="PROSITE" id="PS50297">
    <property type="entry name" value="ANK_REP_REGION"/>
    <property type="match status" value="1"/>
</dbReference>
<dbReference type="AlphaFoldDB" id="A0A514BTQ5"/>
<dbReference type="RefSeq" id="WP_141624094.1">
    <property type="nucleotide sequence ID" value="NZ_CP041242.1"/>
</dbReference>
<reference evidence="4 5" key="1">
    <citation type="submission" date="2019-06" db="EMBL/GenBank/DDBJ databases">
        <title>Lysobacter alkalisoli sp. nov. isolated from saline-alkali soil.</title>
        <authorList>
            <person name="Sun J.-Q."/>
            <person name="Xu L."/>
        </authorList>
    </citation>
    <scope>NUCLEOTIDE SEQUENCE [LARGE SCALE GENOMIC DNA]</scope>
    <source>
        <strain evidence="4 5">SJ-36</strain>
    </source>
</reference>
<dbReference type="SUPFAM" id="SSF48403">
    <property type="entry name" value="Ankyrin repeat"/>
    <property type="match status" value="1"/>
</dbReference>
<dbReference type="PANTHER" id="PTHR24171:SF9">
    <property type="entry name" value="ANKYRIN REPEAT DOMAIN-CONTAINING PROTEIN 39"/>
    <property type="match status" value="1"/>
</dbReference>
<dbReference type="Proteomes" id="UP000317199">
    <property type="component" value="Chromosome"/>
</dbReference>
<dbReference type="InterPro" id="IPR036770">
    <property type="entry name" value="Ankyrin_rpt-contain_sf"/>
</dbReference>
<protein>
    <submittedName>
        <fullName evidence="4">Ankyrin repeat domain-containing protein</fullName>
    </submittedName>
</protein>
<dbReference type="PANTHER" id="PTHR24171">
    <property type="entry name" value="ANKYRIN REPEAT DOMAIN-CONTAINING PROTEIN 39-RELATED"/>
    <property type="match status" value="1"/>
</dbReference>
<dbReference type="PROSITE" id="PS50088">
    <property type="entry name" value="ANK_REPEAT"/>
    <property type="match status" value="1"/>
</dbReference>
<evidence type="ECO:0000256" key="3">
    <source>
        <dbReference type="PROSITE-ProRule" id="PRU00023"/>
    </source>
</evidence>
<evidence type="ECO:0000256" key="2">
    <source>
        <dbReference type="ARBA" id="ARBA00023043"/>
    </source>
</evidence>
<evidence type="ECO:0000313" key="4">
    <source>
        <dbReference type="EMBL" id="QDH70762.1"/>
    </source>
</evidence>
<dbReference type="KEGG" id="lyj:FKV23_12220"/>
<evidence type="ECO:0000313" key="5">
    <source>
        <dbReference type="Proteomes" id="UP000317199"/>
    </source>
</evidence>
<dbReference type="Pfam" id="PF12796">
    <property type="entry name" value="Ank_2"/>
    <property type="match status" value="1"/>
</dbReference>
<keyword evidence="2 3" id="KW-0040">ANK repeat</keyword>
<evidence type="ECO:0000256" key="1">
    <source>
        <dbReference type="ARBA" id="ARBA00022737"/>
    </source>
</evidence>
<gene>
    <name evidence="4" type="ORF">FKV23_12220</name>
</gene>
<keyword evidence="1" id="KW-0677">Repeat</keyword>
<organism evidence="4 5">
    <name type="scientific">Marilutibacter alkalisoli</name>
    <dbReference type="NCBI Taxonomy" id="2591633"/>
    <lineage>
        <taxon>Bacteria</taxon>
        <taxon>Pseudomonadati</taxon>
        <taxon>Pseudomonadota</taxon>
        <taxon>Gammaproteobacteria</taxon>
        <taxon>Lysobacterales</taxon>
        <taxon>Lysobacteraceae</taxon>
        <taxon>Marilutibacter</taxon>
    </lineage>
</organism>
<dbReference type="OrthoDB" id="307920at2"/>
<accession>A0A514BTQ5</accession>
<dbReference type="EMBL" id="CP041242">
    <property type="protein sequence ID" value="QDH70762.1"/>
    <property type="molecule type" value="Genomic_DNA"/>
</dbReference>
<dbReference type="InterPro" id="IPR002110">
    <property type="entry name" value="Ankyrin_rpt"/>
</dbReference>
<name>A0A514BTQ5_9GAMM</name>